<evidence type="ECO:0000313" key="2">
    <source>
        <dbReference type="Proteomes" id="UP001065174"/>
    </source>
</evidence>
<reference evidence="1" key="1">
    <citation type="submission" date="2022-09" db="EMBL/GenBank/DDBJ databases">
        <title>Comparative genomics and taxonomic characterization of three novel marine species of genus Reichenbachiella exhibiting antioxidant and polysaccharide degradation activities.</title>
        <authorList>
            <person name="Muhammad N."/>
            <person name="Lee Y.-J."/>
            <person name="Ko J."/>
            <person name="Kim S.-G."/>
        </authorList>
    </citation>
    <scope>NUCLEOTIDE SEQUENCE</scope>
    <source>
        <strain evidence="1">BKB1-1</strain>
    </source>
</reference>
<organism evidence="1 2">
    <name type="scientific">Reichenbachiella agarivorans</name>
    <dbReference type="NCBI Taxonomy" id="2979464"/>
    <lineage>
        <taxon>Bacteria</taxon>
        <taxon>Pseudomonadati</taxon>
        <taxon>Bacteroidota</taxon>
        <taxon>Cytophagia</taxon>
        <taxon>Cytophagales</taxon>
        <taxon>Reichenbachiellaceae</taxon>
        <taxon>Reichenbachiella</taxon>
    </lineage>
</organism>
<sequence length="132" mass="15508">MFDYKSILEKEDLNQNDIPFDKAHGRGDIFKYHTYYNQRTLSYIDNHFGEGFAEQLQKQALSNKHWIGPFQPNKGYHIVMLVDRGSGRQPSFDEVKDSAKVDMQGIHMERLKTEAIQDIRDSYEVIIDPEIR</sequence>
<keyword evidence="2" id="KW-1185">Reference proteome</keyword>
<accession>A0ABY6CKV9</accession>
<name>A0ABY6CKV9_9BACT</name>
<gene>
    <name evidence="1" type="ORF">N6H18_12255</name>
</gene>
<proteinExistence type="predicted"/>
<dbReference type="EMBL" id="CP106679">
    <property type="protein sequence ID" value="UXP31122.1"/>
    <property type="molecule type" value="Genomic_DNA"/>
</dbReference>
<keyword evidence="1" id="KW-0413">Isomerase</keyword>
<dbReference type="Proteomes" id="UP001065174">
    <property type="component" value="Chromosome"/>
</dbReference>
<protein>
    <submittedName>
        <fullName evidence="1">Peptidylprolyl isomerase</fullName>
    </submittedName>
</protein>
<dbReference type="RefSeq" id="WP_262308566.1">
    <property type="nucleotide sequence ID" value="NZ_CP106679.1"/>
</dbReference>
<dbReference type="GO" id="GO:0016853">
    <property type="term" value="F:isomerase activity"/>
    <property type="evidence" value="ECO:0007669"/>
    <property type="project" value="UniProtKB-KW"/>
</dbReference>
<evidence type="ECO:0000313" key="1">
    <source>
        <dbReference type="EMBL" id="UXP31122.1"/>
    </source>
</evidence>